<protein>
    <submittedName>
        <fullName evidence="1">Uncharacterized protein</fullName>
    </submittedName>
</protein>
<dbReference type="Proteomes" id="UP000663844">
    <property type="component" value="Unassembled WGS sequence"/>
</dbReference>
<proteinExistence type="predicted"/>
<comment type="caution">
    <text evidence="1">The sequence shown here is derived from an EMBL/GenBank/DDBJ whole genome shotgun (WGS) entry which is preliminary data.</text>
</comment>
<evidence type="ECO:0000313" key="2">
    <source>
        <dbReference type="Proteomes" id="UP000663844"/>
    </source>
</evidence>
<dbReference type="AlphaFoldDB" id="A0A820SAE8"/>
<reference evidence="1" key="1">
    <citation type="submission" date="2021-02" db="EMBL/GenBank/DDBJ databases">
        <authorList>
            <person name="Nowell W R."/>
        </authorList>
    </citation>
    <scope>NUCLEOTIDE SEQUENCE</scope>
</reference>
<sequence length="55" mass="6424">TENTTKRIPRMKRSYSQSVRYNNNLTVVELKNDTNDNLIHHSQSDYFIVEPSTPA</sequence>
<dbReference type="EMBL" id="CAJOAZ010032353">
    <property type="protein sequence ID" value="CAF4446824.1"/>
    <property type="molecule type" value="Genomic_DNA"/>
</dbReference>
<organism evidence="1 2">
    <name type="scientific">Adineta steineri</name>
    <dbReference type="NCBI Taxonomy" id="433720"/>
    <lineage>
        <taxon>Eukaryota</taxon>
        <taxon>Metazoa</taxon>
        <taxon>Spiralia</taxon>
        <taxon>Gnathifera</taxon>
        <taxon>Rotifera</taxon>
        <taxon>Eurotatoria</taxon>
        <taxon>Bdelloidea</taxon>
        <taxon>Adinetida</taxon>
        <taxon>Adinetidae</taxon>
        <taxon>Adineta</taxon>
    </lineage>
</organism>
<gene>
    <name evidence="1" type="ORF">OXD698_LOCUS54151</name>
</gene>
<accession>A0A820SAE8</accession>
<evidence type="ECO:0000313" key="1">
    <source>
        <dbReference type="EMBL" id="CAF4446824.1"/>
    </source>
</evidence>
<feature type="non-terminal residue" evidence="1">
    <location>
        <position position="1"/>
    </location>
</feature>
<name>A0A820SAE8_9BILA</name>